<dbReference type="GO" id="GO:0008967">
    <property type="term" value="F:phosphoglycolate phosphatase activity"/>
    <property type="evidence" value="ECO:0007669"/>
    <property type="project" value="TreeGrafter"/>
</dbReference>
<dbReference type="Pfam" id="PF00702">
    <property type="entry name" value="Hydrolase"/>
    <property type="match status" value="1"/>
</dbReference>
<keyword evidence="1" id="KW-0378">Hydrolase</keyword>
<name>A0A3B7MDI7_9CYAN</name>
<dbReference type="KEGG" id="tsq:D3A95_05860"/>
<dbReference type="AlphaFoldDB" id="A0A3B7MDI7"/>
<dbReference type="InterPro" id="IPR006438">
    <property type="entry name" value="HAD-SF_TIGR01548"/>
</dbReference>
<sequence>MSTPCACLFFDIDGVIRDVSRSYRRALADTVEYFTGGAYRPSQREIDDLKAEGCWNNDWEGSRELIYRYFERQGKPRCQVPLDYERLVIFFEERYSGQNWSGYIQDEPLLVDVAYFQALDQAQIRWGFVSGATRDSAEYVLKHRLGLDRLLLVAMEDAPGKPDPTGLRMAYHQATAQETVPAFYVGDTVADMQTVVNARKEQATTPWIALGVIPPHVNPEDRQRYGDRLRAAGANAVFEHTRDITPRVVAAFLRQLADCDSNCGQ</sequence>
<dbReference type="SUPFAM" id="SSF56784">
    <property type="entry name" value="HAD-like"/>
    <property type="match status" value="1"/>
</dbReference>
<dbReference type="InterPro" id="IPR023214">
    <property type="entry name" value="HAD_sf"/>
</dbReference>
<dbReference type="Gene3D" id="3.40.50.1000">
    <property type="entry name" value="HAD superfamily/HAD-like"/>
    <property type="match status" value="1"/>
</dbReference>
<dbReference type="EMBL" id="CP032152">
    <property type="protein sequence ID" value="AXY68707.2"/>
    <property type="molecule type" value="Genomic_DNA"/>
</dbReference>
<evidence type="ECO:0000313" key="2">
    <source>
        <dbReference type="Proteomes" id="UP000261812"/>
    </source>
</evidence>
<keyword evidence="2" id="KW-1185">Reference proteome</keyword>
<dbReference type="NCBIfam" id="TIGR01548">
    <property type="entry name" value="HAD-SF-IA-hyp1"/>
    <property type="match status" value="1"/>
</dbReference>
<evidence type="ECO:0000313" key="1">
    <source>
        <dbReference type="EMBL" id="AXY68707.2"/>
    </source>
</evidence>
<dbReference type="InterPro" id="IPR036412">
    <property type="entry name" value="HAD-like_sf"/>
</dbReference>
<dbReference type="RefSeq" id="WP_181496690.1">
    <property type="nucleotide sequence ID" value="NZ_CP032152.1"/>
</dbReference>
<dbReference type="Proteomes" id="UP000261812">
    <property type="component" value="Chromosome"/>
</dbReference>
<reference evidence="2" key="1">
    <citation type="submission" date="2018-09" db="EMBL/GenBank/DDBJ databases">
        <title>Complete genome sequence of thermophilic cyanobacteria strain Thermosynechococcus elongatus PKUAC-SCTE542.</title>
        <authorList>
            <person name="Liang Y."/>
            <person name="Tang J."/>
            <person name="Daroch M."/>
        </authorList>
    </citation>
    <scope>NUCLEOTIDE SEQUENCE [LARGE SCALE GENOMIC DNA]</scope>
    <source>
        <strain evidence="2">E542</strain>
    </source>
</reference>
<accession>A0A3B7MDI7</accession>
<dbReference type="InterPro" id="IPR006439">
    <property type="entry name" value="HAD-SF_hydro_IA"/>
</dbReference>
<gene>
    <name evidence="1" type="ORF">D3A95_05860</name>
</gene>
<dbReference type="NCBIfam" id="TIGR01549">
    <property type="entry name" value="HAD-SF-IA-v1"/>
    <property type="match status" value="1"/>
</dbReference>
<dbReference type="PANTHER" id="PTHR43434:SF1">
    <property type="entry name" value="PHOSPHOGLYCOLATE PHOSPHATASE"/>
    <property type="match status" value="1"/>
</dbReference>
<proteinExistence type="predicted"/>
<dbReference type="PANTHER" id="PTHR43434">
    <property type="entry name" value="PHOSPHOGLYCOLATE PHOSPHATASE"/>
    <property type="match status" value="1"/>
</dbReference>
<dbReference type="CDD" id="cd01427">
    <property type="entry name" value="HAD_like"/>
    <property type="match status" value="1"/>
</dbReference>
<organism evidence="1 2">
    <name type="scientific">Thermosynechococcus sichuanensis E542</name>
    <dbReference type="NCBI Taxonomy" id="2016101"/>
    <lineage>
        <taxon>Bacteria</taxon>
        <taxon>Bacillati</taxon>
        <taxon>Cyanobacteriota</taxon>
        <taxon>Cyanophyceae</taxon>
        <taxon>Acaryochloridales</taxon>
        <taxon>Thermosynechococcaceae</taxon>
        <taxon>Thermosynechococcus</taxon>
        <taxon>Thermosynechococcus sichuanensis</taxon>
    </lineage>
</organism>
<dbReference type="GO" id="GO:0006281">
    <property type="term" value="P:DNA repair"/>
    <property type="evidence" value="ECO:0007669"/>
    <property type="project" value="TreeGrafter"/>
</dbReference>
<protein>
    <submittedName>
        <fullName evidence="1">TIGR01548 family HAD-type hydrolase</fullName>
    </submittedName>
</protein>
<dbReference type="InterPro" id="IPR050155">
    <property type="entry name" value="HAD-like_hydrolase_sf"/>
</dbReference>